<evidence type="ECO:0000313" key="3">
    <source>
        <dbReference type="Proteomes" id="UP001500221"/>
    </source>
</evidence>
<keyword evidence="1" id="KW-0472">Membrane</keyword>
<accession>A0ABP9PKE0</accession>
<dbReference type="Proteomes" id="UP001500221">
    <property type="component" value="Unassembled WGS sequence"/>
</dbReference>
<protein>
    <submittedName>
        <fullName evidence="2">Uncharacterized protein</fullName>
    </submittedName>
</protein>
<gene>
    <name evidence="2" type="ORF">GCM10023340_13770</name>
</gene>
<keyword evidence="1" id="KW-0812">Transmembrane</keyword>
<reference evidence="3" key="1">
    <citation type="journal article" date="2019" name="Int. J. Syst. Evol. Microbiol.">
        <title>The Global Catalogue of Microorganisms (GCM) 10K type strain sequencing project: providing services to taxonomists for standard genome sequencing and annotation.</title>
        <authorList>
            <consortium name="The Broad Institute Genomics Platform"/>
            <consortium name="The Broad Institute Genome Sequencing Center for Infectious Disease"/>
            <person name="Wu L."/>
            <person name="Ma J."/>
        </authorList>
    </citation>
    <scope>NUCLEOTIDE SEQUENCE [LARGE SCALE GENOMIC DNA]</scope>
    <source>
        <strain evidence="3">JCM 18459</strain>
    </source>
</reference>
<evidence type="ECO:0000313" key="2">
    <source>
        <dbReference type="EMBL" id="GAA5145071.1"/>
    </source>
</evidence>
<keyword evidence="1" id="KW-1133">Transmembrane helix</keyword>
<evidence type="ECO:0000256" key="1">
    <source>
        <dbReference type="SAM" id="Phobius"/>
    </source>
</evidence>
<name>A0ABP9PKE0_9ACTN</name>
<dbReference type="RefSeq" id="WP_345456089.1">
    <property type="nucleotide sequence ID" value="NZ_BAABKG010000002.1"/>
</dbReference>
<sequence length="56" mass="5815">MTHERALLLALATFVVFGAAAVALLAVLDVSMVYVIGPLVAVAIASVLVHRTARGR</sequence>
<proteinExistence type="predicted"/>
<dbReference type="EMBL" id="BAABKG010000002">
    <property type="protein sequence ID" value="GAA5145071.1"/>
    <property type="molecule type" value="Genomic_DNA"/>
</dbReference>
<organism evidence="2 3">
    <name type="scientific">Nocardioides marinquilinus</name>
    <dbReference type="NCBI Taxonomy" id="1210400"/>
    <lineage>
        <taxon>Bacteria</taxon>
        <taxon>Bacillati</taxon>
        <taxon>Actinomycetota</taxon>
        <taxon>Actinomycetes</taxon>
        <taxon>Propionibacteriales</taxon>
        <taxon>Nocardioidaceae</taxon>
        <taxon>Nocardioides</taxon>
    </lineage>
</organism>
<feature type="transmembrane region" description="Helical" evidence="1">
    <location>
        <begin position="31"/>
        <end position="49"/>
    </location>
</feature>
<keyword evidence="3" id="KW-1185">Reference proteome</keyword>
<comment type="caution">
    <text evidence="2">The sequence shown here is derived from an EMBL/GenBank/DDBJ whole genome shotgun (WGS) entry which is preliminary data.</text>
</comment>